<evidence type="ECO:0000256" key="6">
    <source>
        <dbReference type="RuleBase" id="RU361277"/>
    </source>
</evidence>
<evidence type="ECO:0000313" key="8">
    <source>
        <dbReference type="EMBL" id="KEZ45865.1"/>
    </source>
</evidence>
<dbReference type="GO" id="GO:0008270">
    <property type="term" value="F:zinc ion binding"/>
    <property type="evidence" value="ECO:0007669"/>
    <property type="project" value="InterPro"/>
</dbReference>
<feature type="domain" description="Enoyl reductase (ER)" evidence="7">
    <location>
        <begin position="14"/>
        <end position="367"/>
    </location>
</feature>
<dbReference type="OMA" id="CHTDLSC"/>
<dbReference type="InterPro" id="IPR036291">
    <property type="entry name" value="NAD(P)-bd_dom_sf"/>
</dbReference>
<name>A0A084GEV3_PSEDA</name>
<dbReference type="Proteomes" id="UP000028545">
    <property type="component" value="Unassembled WGS sequence"/>
</dbReference>
<evidence type="ECO:0000256" key="3">
    <source>
        <dbReference type="ARBA" id="ARBA00022723"/>
    </source>
</evidence>
<dbReference type="PROSITE" id="PS00059">
    <property type="entry name" value="ADH_ZINC"/>
    <property type="match status" value="1"/>
</dbReference>
<dbReference type="EMBL" id="JOWA01000055">
    <property type="protein sequence ID" value="KEZ45865.1"/>
    <property type="molecule type" value="Genomic_DNA"/>
</dbReference>
<dbReference type="SUPFAM" id="SSF50129">
    <property type="entry name" value="GroES-like"/>
    <property type="match status" value="1"/>
</dbReference>
<evidence type="ECO:0000313" key="9">
    <source>
        <dbReference type="Proteomes" id="UP000028545"/>
    </source>
</evidence>
<protein>
    <submittedName>
        <fullName evidence="8">Aryl-alcohol dehydrogenase</fullName>
        <ecNumber evidence="8">1.1.1.90</ecNumber>
    </submittedName>
</protein>
<dbReference type="RefSeq" id="XP_016645664.1">
    <property type="nucleotide sequence ID" value="XM_016784548.1"/>
</dbReference>
<gene>
    <name evidence="8" type="ORF">SAPIO_CDS1228</name>
</gene>
<comment type="cofactor">
    <cofactor evidence="1 6">
        <name>Zn(2+)</name>
        <dbReference type="ChEBI" id="CHEBI:29105"/>
    </cofactor>
</comment>
<dbReference type="OrthoDB" id="1560166at2759"/>
<evidence type="ECO:0000256" key="2">
    <source>
        <dbReference type="ARBA" id="ARBA00008072"/>
    </source>
</evidence>
<dbReference type="InterPro" id="IPR002328">
    <property type="entry name" value="ADH_Zn_CS"/>
</dbReference>
<comment type="caution">
    <text evidence="8">The sequence shown here is derived from an EMBL/GenBank/DDBJ whole genome shotgun (WGS) entry which is preliminary data.</text>
</comment>
<dbReference type="GO" id="GO:0018456">
    <property type="term" value="F:aryl-alcohol dehydrogenase (NAD+) activity"/>
    <property type="evidence" value="ECO:0007669"/>
    <property type="project" value="UniProtKB-EC"/>
</dbReference>
<evidence type="ECO:0000259" key="7">
    <source>
        <dbReference type="SMART" id="SM00829"/>
    </source>
</evidence>
<dbReference type="Pfam" id="PF08240">
    <property type="entry name" value="ADH_N"/>
    <property type="match status" value="1"/>
</dbReference>
<dbReference type="Gene3D" id="3.90.180.10">
    <property type="entry name" value="Medium-chain alcohol dehydrogenases, catalytic domain"/>
    <property type="match status" value="1"/>
</dbReference>
<dbReference type="Gene3D" id="3.40.50.720">
    <property type="entry name" value="NAD(P)-binding Rossmann-like Domain"/>
    <property type="match status" value="1"/>
</dbReference>
<dbReference type="KEGG" id="sapo:SAPIO_CDS1228"/>
<proteinExistence type="inferred from homology"/>
<dbReference type="EC" id="1.1.1.90" evidence="8"/>
<dbReference type="GeneID" id="27720300"/>
<evidence type="ECO:0000256" key="5">
    <source>
        <dbReference type="ARBA" id="ARBA00023002"/>
    </source>
</evidence>
<dbReference type="SUPFAM" id="SSF51735">
    <property type="entry name" value="NAD(P)-binding Rossmann-fold domains"/>
    <property type="match status" value="1"/>
</dbReference>
<keyword evidence="5 8" id="KW-0560">Oxidoreductase</keyword>
<dbReference type="PANTHER" id="PTHR43350:SF11">
    <property type="entry name" value="ENOYL REDUCTASE (ER) DOMAIN-CONTAINING PROTEIN"/>
    <property type="match status" value="1"/>
</dbReference>
<dbReference type="SMART" id="SM00829">
    <property type="entry name" value="PKS_ER"/>
    <property type="match status" value="1"/>
</dbReference>
<evidence type="ECO:0000256" key="1">
    <source>
        <dbReference type="ARBA" id="ARBA00001947"/>
    </source>
</evidence>
<dbReference type="VEuPathDB" id="FungiDB:SAPIO_CDS1228"/>
<dbReference type="Pfam" id="PF00107">
    <property type="entry name" value="ADH_zinc_N"/>
    <property type="match status" value="1"/>
</dbReference>
<dbReference type="InterPro" id="IPR011032">
    <property type="entry name" value="GroES-like_sf"/>
</dbReference>
<dbReference type="CDD" id="cd08278">
    <property type="entry name" value="benzyl_alcohol_DH"/>
    <property type="match status" value="1"/>
</dbReference>
<comment type="similarity">
    <text evidence="2 6">Belongs to the zinc-containing alcohol dehydrogenase family.</text>
</comment>
<dbReference type="FunFam" id="3.40.50.720:FF:000003">
    <property type="entry name" value="S-(hydroxymethyl)glutathione dehydrogenase"/>
    <property type="match status" value="1"/>
</dbReference>
<sequence>MSRTTTALAVTEIGGPFELREVQLNPIQPDEALVEIHAAGICHTDLSSANGTLPGAPGAVLGHEGAGVVLEVGSAVTSVAKGDKVLLSFSHCESCAPCTSGHPAYCYAFNDRNFGGKRPDGSSSMVKADGTTPIFSSFFGQSAFARHTLVHKSSLVKVPPETNLSLFAPLGCGVQTGAGAVLNTLNVTEGSTLAVFGVGSVGLSAVMAGKLRGAKTIIAVDLQPSRLELAKRLGATHGIIGTGDVVEEIRKICPPVGVDFAVECTGNTKVIVSMIDALGTRGRGATVGAPGFGSRISVDVMNHLTYGKEYVGCCEGDSLPSKFIPYLIQLHAEGKLPLEELITFYDVKDYEKAIEDSKTGRAFKAVLKWEST</sequence>
<dbReference type="AlphaFoldDB" id="A0A084GEV3"/>
<dbReference type="InterPro" id="IPR020843">
    <property type="entry name" value="ER"/>
</dbReference>
<keyword evidence="4 6" id="KW-0862">Zinc</keyword>
<evidence type="ECO:0000256" key="4">
    <source>
        <dbReference type="ARBA" id="ARBA00022833"/>
    </source>
</evidence>
<dbReference type="PANTHER" id="PTHR43350">
    <property type="entry name" value="NAD-DEPENDENT ALCOHOL DEHYDROGENASE"/>
    <property type="match status" value="1"/>
</dbReference>
<dbReference type="HOGENOM" id="CLU_026673_14_1_1"/>
<dbReference type="InterPro" id="IPR013154">
    <property type="entry name" value="ADH-like_N"/>
</dbReference>
<dbReference type="InterPro" id="IPR013149">
    <property type="entry name" value="ADH-like_C"/>
</dbReference>
<keyword evidence="9" id="KW-1185">Reference proteome</keyword>
<accession>A0A084GEV3</accession>
<organism evidence="8 9">
    <name type="scientific">Pseudallescheria apiosperma</name>
    <name type="common">Scedosporium apiospermum</name>
    <dbReference type="NCBI Taxonomy" id="563466"/>
    <lineage>
        <taxon>Eukaryota</taxon>
        <taxon>Fungi</taxon>
        <taxon>Dikarya</taxon>
        <taxon>Ascomycota</taxon>
        <taxon>Pezizomycotina</taxon>
        <taxon>Sordariomycetes</taxon>
        <taxon>Hypocreomycetidae</taxon>
        <taxon>Microascales</taxon>
        <taxon>Microascaceae</taxon>
        <taxon>Scedosporium</taxon>
    </lineage>
</organism>
<reference evidence="8 9" key="1">
    <citation type="journal article" date="2014" name="Genome Announc.">
        <title>Draft genome sequence of the pathogenic fungus Scedosporium apiospermum.</title>
        <authorList>
            <person name="Vandeputte P."/>
            <person name="Ghamrawi S."/>
            <person name="Rechenmann M."/>
            <person name="Iltis A."/>
            <person name="Giraud S."/>
            <person name="Fleury M."/>
            <person name="Thornton C."/>
            <person name="Delhaes L."/>
            <person name="Meyer W."/>
            <person name="Papon N."/>
            <person name="Bouchara J.P."/>
        </authorList>
    </citation>
    <scope>NUCLEOTIDE SEQUENCE [LARGE SCALE GENOMIC DNA]</scope>
    <source>
        <strain evidence="8 9">IHEM 14462</strain>
    </source>
</reference>
<keyword evidence="3 6" id="KW-0479">Metal-binding</keyword>